<feature type="binding site" evidence="9">
    <location>
        <position position="362"/>
    </location>
    <ligand>
        <name>L-glutamine</name>
        <dbReference type="ChEBI" id="CHEBI:58359"/>
    </ligand>
</feature>
<gene>
    <name evidence="9" type="primary">pyrG</name>
    <name evidence="12" type="ORF">FEF22_000880</name>
</gene>
<feature type="binding site" evidence="9">
    <location>
        <position position="77"/>
    </location>
    <ligand>
        <name>ATP</name>
        <dbReference type="ChEBI" id="CHEBI:30616"/>
    </ligand>
</feature>
<keyword evidence="5 9" id="KW-0067">ATP-binding</keyword>
<organism evidence="12 13">
    <name type="scientific">Texas Phoenix palm phytoplasma</name>
    <dbReference type="NCBI Taxonomy" id="176709"/>
    <lineage>
        <taxon>Bacteria</taxon>
        <taxon>Bacillati</taxon>
        <taxon>Mycoplasmatota</taxon>
        <taxon>Mollicutes</taxon>
        <taxon>Acholeplasmatales</taxon>
        <taxon>Acholeplasmataceae</taxon>
        <taxon>Candidatus Phytoplasma</taxon>
        <taxon>16SrIV (Coconut lethal yellows group)</taxon>
    </lineage>
</organism>
<feature type="binding site" evidence="9">
    <location>
        <position position="248"/>
    </location>
    <ligand>
        <name>ATP</name>
        <dbReference type="ChEBI" id="CHEBI:30616"/>
    </ligand>
</feature>
<evidence type="ECO:0000256" key="1">
    <source>
        <dbReference type="ARBA" id="ARBA00005171"/>
    </source>
</evidence>
<dbReference type="RefSeq" id="WP_138107987.1">
    <property type="nucleotide sequence ID" value="NZ_VBRA02000007.1"/>
</dbReference>
<comment type="pathway">
    <text evidence="1 9">Pyrimidine metabolism; CTP biosynthesis via de novo pathway; CTP from UDP: step 2/2.</text>
</comment>
<dbReference type="GO" id="GO:0003883">
    <property type="term" value="F:CTP synthase activity"/>
    <property type="evidence" value="ECO:0007669"/>
    <property type="project" value="UniProtKB-EC"/>
</dbReference>
<reference evidence="12" key="1">
    <citation type="submission" date="2019-10" db="EMBL/GenBank/DDBJ databases">
        <title>Whole Genome Sequencing and Characterization of Texas Phoenix Palm Decline Phytoplasma Belongs to Lethal Yellowing (16SrIV) Group.</title>
        <authorList>
            <person name="Bao M."/>
        </authorList>
    </citation>
    <scope>NUCLEOTIDE SEQUENCE [LARGE SCALE GENOMIC DNA]</scope>
    <source>
        <strain evidence="12">ACPD</strain>
    </source>
</reference>
<dbReference type="EC" id="6.3.4.2" evidence="9"/>
<dbReference type="SUPFAM" id="SSF52317">
    <property type="entry name" value="Class I glutamine amidotransferase-like"/>
    <property type="match status" value="1"/>
</dbReference>
<evidence type="ECO:0000256" key="2">
    <source>
        <dbReference type="ARBA" id="ARBA00007533"/>
    </source>
</evidence>
<feature type="binding site" evidence="9">
    <location>
        <position position="230"/>
    </location>
    <ligand>
        <name>CTP</name>
        <dbReference type="ChEBI" id="CHEBI:37563"/>
        <note>allosteric inhibitor</note>
    </ligand>
</feature>
<evidence type="ECO:0000313" key="12">
    <source>
        <dbReference type="EMBL" id="MBP3059342.1"/>
    </source>
</evidence>
<evidence type="ECO:0000256" key="8">
    <source>
        <dbReference type="ARBA" id="ARBA00047781"/>
    </source>
</evidence>
<evidence type="ECO:0000256" key="5">
    <source>
        <dbReference type="ARBA" id="ARBA00022840"/>
    </source>
</evidence>
<feature type="binding site" evidence="9">
    <location>
        <begin position="20"/>
        <end position="25"/>
    </location>
    <ligand>
        <name>ATP</name>
        <dbReference type="ChEBI" id="CHEBI:30616"/>
    </ligand>
</feature>
<dbReference type="PROSITE" id="PS51273">
    <property type="entry name" value="GATASE_TYPE_1"/>
    <property type="match status" value="1"/>
</dbReference>
<evidence type="ECO:0000256" key="9">
    <source>
        <dbReference type="HAMAP-Rule" id="MF_01227"/>
    </source>
</evidence>
<comment type="similarity">
    <text evidence="2 9">Belongs to the CTP synthase family.</text>
</comment>
<name>A0ABS5BID3_9MOLU</name>
<keyword evidence="6 9" id="KW-0315">Glutamine amidotransferase</keyword>
<comment type="miscellaneous">
    <text evidence="9">CTPSs have evolved a hybrid strategy for distinguishing between UTP and CTP. The overlapping regions of the product feedback inhibitory and substrate sites recognize a common feature in both compounds, the triphosphate moiety. To differentiate isosteric substrate and product pyrimidine rings, an additional pocket far from the expected kinase/ligase catalytic site, specifically recognizes the cytosine and ribose portions of the product inhibitor.</text>
</comment>
<dbReference type="CDD" id="cd01746">
    <property type="entry name" value="GATase1_CTP_Synthase"/>
    <property type="match status" value="1"/>
</dbReference>
<comment type="catalytic activity">
    <reaction evidence="9">
        <text>L-glutamine + H2O = L-glutamate + NH4(+)</text>
        <dbReference type="Rhea" id="RHEA:15889"/>
        <dbReference type="ChEBI" id="CHEBI:15377"/>
        <dbReference type="ChEBI" id="CHEBI:28938"/>
        <dbReference type="ChEBI" id="CHEBI:29985"/>
        <dbReference type="ChEBI" id="CHEBI:58359"/>
    </reaction>
</comment>
<evidence type="ECO:0000256" key="4">
    <source>
        <dbReference type="ARBA" id="ARBA00022741"/>
    </source>
</evidence>
<protein>
    <recommendedName>
        <fullName evidence="9">CTP synthase</fullName>
        <ecNumber evidence="9">6.3.4.2</ecNumber>
    </recommendedName>
    <alternativeName>
        <fullName evidence="9">Cytidine 5'-triphosphate synthase</fullName>
    </alternativeName>
    <alternativeName>
        <fullName evidence="9">Cytidine triphosphate synthetase</fullName>
        <shortName evidence="9">CTP synthetase</shortName>
        <shortName evidence="9">CTPS</shortName>
    </alternativeName>
    <alternativeName>
        <fullName evidence="9">UTP--ammonia ligase</fullName>
    </alternativeName>
</protein>
<accession>A0ABS5BID3</accession>
<feature type="binding site" evidence="9">
    <location>
        <position position="77"/>
    </location>
    <ligand>
        <name>Mg(2+)</name>
        <dbReference type="ChEBI" id="CHEBI:18420"/>
    </ligand>
</feature>
<feature type="binding site" evidence="9">
    <location>
        <begin position="154"/>
        <end position="156"/>
    </location>
    <ligand>
        <name>CTP</name>
        <dbReference type="ChEBI" id="CHEBI:37563"/>
        <note>allosteric inhibitor</note>
    </ligand>
</feature>
<dbReference type="InterPro" id="IPR017926">
    <property type="entry name" value="GATASE"/>
</dbReference>
<feature type="binding site" evidence="9">
    <location>
        <position position="230"/>
    </location>
    <ligand>
        <name>UTP</name>
        <dbReference type="ChEBI" id="CHEBI:46398"/>
    </ligand>
</feature>
<dbReference type="PANTHER" id="PTHR11550">
    <property type="entry name" value="CTP SYNTHASE"/>
    <property type="match status" value="1"/>
</dbReference>
<dbReference type="InterPro" id="IPR027417">
    <property type="entry name" value="P-loop_NTPase"/>
</dbReference>
<dbReference type="InterPro" id="IPR029062">
    <property type="entry name" value="Class_I_gatase-like"/>
</dbReference>
<feature type="active site" evidence="9">
    <location>
        <position position="513"/>
    </location>
</feature>
<dbReference type="InterPro" id="IPR017456">
    <property type="entry name" value="CTP_synthase_N"/>
</dbReference>
<dbReference type="Pfam" id="PF06418">
    <property type="entry name" value="CTP_synth_N"/>
    <property type="match status" value="1"/>
</dbReference>
<dbReference type="PANTHER" id="PTHR11550:SF0">
    <property type="entry name" value="CTP SYNTHASE-RELATED"/>
    <property type="match status" value="1"/>
</dbReference>
<comment type="caution">
    <text evidence="12">The sequence shown here is derived from an EMBL/GenBank/DDBJ whole genome shotgun (WGS) entry which is preliminary data.</text>
</comment>
<dbReference type="Gene3D" id="3.40.50.880">
    <property type="match status" value="1"/>
</dbReference>
<feature type="active site" evidence="9">
    <location>
        <position position="515"/>
    </location>
</feature>
<dbReference type="Gene3D" id="3.40.50.300">
    <property type="entry name" value="P-loop containing nucleotide triphosphate hydrolases"/>
    <property type="match status" value="1"/>
</dbReference>
<dbReference type="InterPro" id="IPR033828">
    <property type="entry name" value="GATase1_CTP_Synthase"/>
</dbReference>
<dbReference type="SUPFAM" id="SSF52540">
    <property type="entry name" value="P-loop containing nucleoside triphosphate hydrolases"/>
    <property type="match status" value="1"/>
</dbReference>
<dbReference type="Proteomes" id="UP001192346">
    <property type="component" value="Unassembled WGS sequence"/>
</dbReference>
<feature type="active site" description="Nucleophile; for glutamine hydrolysis" evidence="9">
    <location>
        <position position="389"/>
    </location>
</feature>
<keyword evidence="13" id="KW-1185">Reference proteome</keyword>
<proteinExistence type="inferred from homology"/>
<comment type="function">
    <text evidence="9">Catalyzes the ATP-dependent amination of UTP to CTP with either L-glutamine or ammonia as the source of nitrogen. Regulates intracellular CTP levels through interactions with the four ribonucleotide triphosphates.</text>
</comment>
<feature type="binding site" evidence="9">
    <location>
        <begin position="390"/>
        <end position="393"/>
    </location>
    <ligand>
        <name>L-glutamine</name>
        <dbReference type="ChEBI" id="CHEBI:58359"/>
    </ligand>
</feature>
<evidence type="ECO:0000256" key="3">
    <source>
        <dbReference type="ARBA" id="ARBA00022598"/>
    </source>
</evidence>
<keyword evidence="3 9" id="KW-0436">Ligase</keyword>
<feature type="binding site" evidence="9">
    <location>
        <begin position="194"/>
        <end position="199"/>
    </location>
    <ligand>
        <name>UTP</name>
        <dbReference type="ChEBI" id="CHEBI:46398"/>
    </ligand>
</feature>
<feature type="region of interest" description="Amidoligase domain" evidence="9">
    <location>
        <begin position="1"/>
        <end position="273"/>
    </location>
</feature>
<keyword evidence="4 9" id="KW-0547">Nucleotide-binding</keyword>
<dbReference type="NCBIfam" id="NF003792">
    <property type="entry name" value="PRK05380.1"/>
    <property type="match status" value="1"/>
</dbReference>
<feature type="binding site" evidence="9">
    <location>
        <begin position="194"/>
        <end position="199"/>
    </location>
    <ligand>
        <name>CTP</name>
        <dbReference type="ChEBI" id="CHEBI:37563"/>
        <note>allosteric inhibitor</note>
    </ligand>
</feature>
<feature type="binding site" evidence="9">
    <location>
        <position position="147"/>
    </location>
    <ligand>
        <name>Mg(2+)</name>
        <dbReference type="ChEBI" id="CHEBI:18420"/>
    </ligand>
</feature>
<evidence type="ECO:0000259" key="10">
    <source>
        <dbReference type="Pfam" id="PF00117"/>
    </source>
</evidence>
<dbReference type="InterPro" id="IPR004468">
    <property type="entry name" value="CTP_synthase"/>
</dbReference>
<comment type="subunit">
    <text evidence="9">Homotetramer.</text>
</comment>
<feature type="binding site" evidence="9">
    <location>
        <position position="19"/>
    </location>
    <ligand>
        <name>UTP</name>
        <dbReference type="ChEBI" id="CHEBI:46398"/>
    </ligand>
</feature>
<feature type="binding site" evidence="9">
    <location>
        <position position="413"/>
    </location>
    <ligand>
        <name>L-glutamine</name>
        <dbReference type="ChEBI" id="CHEBI:58359"/>
    </ligand>
</feature>
<feature type="domain" description="CTP synthase N-terminal" evidence="11">
    <location>
        <begin position="9"/>
        <end position="273"/>
    </location>
</feature>
<comment type="catalytic activity">
    <reaction evidence="9">
        <text>UTP + NH4(+) + ATP = CTP + ADP + phosphate + 2 H(+)</text>
        <dbReference type="Rhea" id="RHEA:16597"/>
        <dbReference type="ChEBI" id="CHEBI:15378"/>
        <dbReference type="ChEBI" id="CHEBI:28938"/>
        <dbReference type="ChEBI" id="CHEBI:30616"/>
        <dbReference type="ChEBI" id="CHEBI:37563"/>
        <dbReference type="ChEBI" id="CHEBI:43474"/>
        <dbReference type="ChEBI" id="CHEBI:46398"/>
        <dbReference type="ChEBI" id="CHEBI:456216"/>
    </reaction>
</comment>
<feature type="binding site" evidence="9">
    <location>
        <position position="467"/>
    </location>
    <ligand>
        <name>L-glutamine</name>
        <dbReference type="ChEBI" id="CHEBI:58359"/>
    </ligand>
</feature>
<dbReference type="HAMAP" id="MF_01227">
    <property type="entry name" value="PyrG"/>
    <property type="match status" value="1"/>
</dbReference>
<comment type="catalytic activity">
    <reaction evidence="8 9">
        <text>UTP + L-glutamine + ATP + H2O = CTP + L-glutamate + ADP + phosphate + 2 H(+)</text>
        <dbReference type="Rhea" id="RHEA:26426"/>
        <dbReference type="ChEBI" id="CHEBI:15377"/>
        <dbReference type="ChEBI" id="CHEBI:15378"/>
        <dbReference type="ChEBI" id="CHEBI:29985"/>
        <dbReference type="ChEBI" id="CHEBI:30616"/>
        <dbReference type="ChEBI" id="CHEBI:37563"/>
        <dbReference type="ChEBI" id="CHEBI:43474"/>
        <dbReference type="ChEBI" id="CHEBI:46398"/>
        <dbReference type="ChEBI" id="CHEBI:58359"/>
        <dbReference type="ChEBI" id="CHEBI:456216"/>
        <dbReference type="EC" id="6.3.4.2"/>
    </reaction>
</comment>
<comment type="activity regulation">
    <text evidence="9">Allosterically activated by GTP, when glutamine is the substrate; GTP has no effect on the reaction when ammonia is the substrate. The allosteric effector GTP functions by stabilizing the protein conformation that binds the tetrahedral intermediate(s) formed during glutamine hydrolysis. Inhibited by the product CTP, via allosteric rather than competitive inhibition.</text>
</comment>
<keyword evidence="9" id="KW-0479">Metal-binding</keyword>
<sequence length="545" mass="63138">MNKNKKQRKFIFVTGGVVSGLGKGIIAAAIGQILKKRGLKVFMQKFDPYINLDCGTMNPNQHGEVFVTCDGAETDLDLGHYERFLDENLTKKSNVTTGQIYQTVINQERKGKFLGKTIQIIPHITNEIKNNILETMKFFDYDIAIIEIGGTVGDIESLPFLESIRQIRHDLGIQNILYIHNTLIPYLKNSNEMKTKPTQHSIKELRTLGIQPQILILRSEKPVSLEMKKKISILCDVKKNAIFENIDVNILYKIIINLHKQQIDDFILDYFQIKKLPLFDPSQWKNLIYKIENSKKEQIIISLVGKYVDSCDAYLSVTEALKHSSYYNNVSIKINYIDSEKINIENVDKYLKNSDGILVPGGFGDRGIQGKIETIKFARENNIPYFGICLGMQLAVIEYARNVLNLKKANSTEFDPYTPYPVIFKKIKNKFLGGTLRLGLYECQINKNSKSYEIFKKEFIYERHRHRFEVNPEYVSIFSKDSDFIFSGINPEEKLVEIIELKKHFWFIAVQFHSEFESRPLKPHPLFREFILAAKKYNFNKKNKK</sequence>
<keyword evidence="9" id="KW-0460">Magnesium</keyword>
<dbReference type="NCBIfam" id="TIGR00337">
    <property type="entry name" value="PyrG"/>
    <property type="match status" value="1"/>
</dbReference>
<dbReference type="CDD" id="cd03113">
    <property type="entry name" value="CTPS_N"/>
    <property type="match status" value="1"/>
</dbReference>
<evidence type="ECO:0000259" key="11">
    <source>
        <dbReference type="Pfam" id="PF06418"/>
    </source>
</evidence>
<feature type="binding site" evidence="9">
    <location>
        <position position="19"/>
    </location>
    <ligand>
        <name>CTP</name>
        <dbReference type="ChEBI" id="CHEBI:37563"/>
        <note>allosteric inhibitor</note>
    </ligand>
</feature>
<keyword evidence="7 9" id="KW-0665">Pyrimidine biosynthesis</keyword>
<dbReference type="EMBL" id="VBRA02000007">
    <property type="protein sequence ID" value="MBP3059342.1"/>
    <property type="molecule type" value="Genomic_DNA"/>
</dbReference>
<evidence type="ECO:0000256" key="6">
    <source>
        <dbReference type="ARBA" id="ARBA00022962"/>
    </source>
</evidence>
<dbReference type="Pfam" id="PF00117">
    <property type="entry name" value="GATase"/>
    <property type="match status" value="1"/>
</dbReference>
<evidence type="ECO:0000256" key="7">
    <source>
        <dbReference type="ARBA" id="ARBA00022975"/>
    </source>
</evidence>
<comment type="caution">
    <text evidence="9">Lacks conserved residue(s) required for the propagation of feature annotation.</text>
</comment>
<feature type="domain" description="Glutamine amidotransferase" evidence="10">
    <location>
        <begin position="312"/>
        <end position="531"/>
    </location>
</feature>
<evidence type="ECO:0000313" key="13">
    <source>
        <dbReference type="Proteomes" id="UP001192346"/>
    </source>
</evidence>